<organism evidence="2 3">
    <name type="scientific">Parascaris univalens</name>
    <name type="common">Nematode worm</name>
    <dbReference type="NCBI Taxonomy" id="6257"/>
    <lineage>
        <taxon>Eukaryota</taxon>
        <taxon>Metazoa</taxon>
        <taxon>Ecdysozoa</taxon>
        <taxon>Nematoda</taxon>
        <taxon>Chromadorea</taxon>
        <taxon>Rhabditida</taxon>
        <taxon>Spirurina</taxon>
        <taxon>Ascaridomorpha</taxon>
        <taxon>Ascaridoidea</taxon>
        <taxon>Ascarididae</taxon>
        <taxon>Parascaris</taxon>
    </lineage>
</organism>
<proteinExistence type="predicted"/>
<evidence type="ECO:0000313" key="3">
    <source>
        <dbReference type="WBParaSite" id="PgB06_g061_t04"/>
    </source>
</evidence>
<reference evidence="3" key="1">
    <citation type="submission" date="2022-11" db="UniProtKB">
        <authorList>
            <consortium name="WormBaseParasite"/>
        </authorList>
    </citation>
    <scope>IDENTIFICATION</scope>
</reference>
<feature type="transmembrane region" description="Helical" evidence="1">
    <location>
        <begin position="15"/>
        <end position="36"/>
    </location>
</feature>
<dbReference type="Proteomes" id="UP000887569">
    <property type="component" value="Unplaced"/>
</dbReference>
<dbReference type="AlphaFoldDB" id="A0A914ZN73"/>
<keyword evidence="1" id="KW-0472">Membrane</keyword>
<keyword evidence="1" id="KW-1133">Transmembrane helix</keyword>
<keyword evidence="2" id="KW-1185">Reference proteome</keyword>
<protein>
    <submittedName>
        <fullName evidence="3">Uncharacterized protein</fullName>
    </submittedName>
</protein>
<evidence type="ECO:0000313" key="2">
    <source>
        <dbReference type="Proteomes" id="UP000887569"/>
    </source>
</evidence>
<accession>A0A914ZN73</accession>
<sequence length="66" mass="7854">MLINEKTKRNVHFQLLNHLLLSTAIIVEAILAILNIQNFKYHFTPHLFKLLMLNNRDRKVENSNKK</sequence>
<keyword evidence="1" id="KW-0812">Transmembrane</keyword>
<name>A0A914ZN73_PARUN</name>
<evidence type="ECO:0000256" key="1">
    <source>
        <dbReference type="SAM" id="Phobius"/>
    </source>
</evidence>
<dbReference type="WBParaSite" id="PgB06_g061_t04">
    <property type="protein sequence ID" value="PgB06_g061_t04"/>
    <property type="gene ID" value="PgB06_g061"/>
</dbReference>